<evidence type="ECO:0000256" key="1">
    <source>
        <dbReference type="ARBA" id="ARBA00022679"/>
    </source>
</evidence>
<dbReference type="Gene3D" id="3.40.50.10540">
    <property type="entry name" value="Crotonobetainyl-coa:carnitine coa-transferase, domain 1"/>
    <property type="match status" value="1"/>
</dbReference>
<dbReference type="PANTHER" id="PTHR48207:SF3">
    <property type="entry name" value="SUCCINATE--HYDROXYMETHYLGLUTARATE COA-TRANSFERASE"/>
    <property type="match status" value="1"/>
</dbReference>
<dbReference type="InterPro" id="IPR023606">
    <property type="entry name" value="CoA-Trfase_III_dom_1_sf"/>
</dbReference>
<dbReference type="Pfam" id="PF02515">
    <property type="entry name" value="CoA_transf_3"/>
    <property type="match status" value="1"/>
</dbReference>
<dbReference type="AlphaFoldDB" id="A0A382XP39"/>
<name>A0A382XP39_9ZZZZ</name>
<proteinExistence type="predicted"/>
<gene>
    <name evidence="2" type="ORF">METZ01_LOCUS425746</name>
</gene>
<dbReference type="GO" id="GO:0008410">
    <property type="term" value="F:CoA-transferase activity"/>
    <property type="evidence" value="ECO:0007669"/>
    <property type="project" value="TreeGrafter"/>
</dbReference>
<protein>
    <submittedName>
        <fullName evidence="2">Uncharacterized protein</fullName>
    </submittedName>
</protein>
<dbReference type="EMBL" id="UINC01169382">
    <property type="protein sequence ID" value="SVD72892.1"/>
    <property type="molecule type" value="Genomic_DNA"/>
</dbReference>
<dbReference type="InterPro" id="IPR003673">
    <property type="entry name" value="CoA-Trfase_fam_III"/>
</dbReference>
<reference evidence="2" key="1">
    <citation type="submission" date="2018-05" db="EMBL/GenBank/DDBJ databases">
        <authorList>
            <person name="Lanie J.A."/>
            <person name="Ng W.-L."/>
            <person name="Kazmierczak K.M."/>
            <person name="Andrzejewski T.M."/>
            <person name="Davidsen T.M."/>
            <person name="Wayne K.J."/>
            <person name="Tettelin H."/>
            <person name="Glass J.I."/>
            <person name="Rusch D."/>
            <person name="Podicherti R."/>
            <person name="Tsui H.-C.T."/>
            <person name="Winkler M.E."/>
        </authorList>
    </citation>
    <scope>NUCLEOTIDE SEQUENCE</scope>
</reference>
<dbReference type="Gene3D" id="3.30.1540.10">
    <property type="entry name" value="formyl-coa transferase, domain 3"/>
    <property type="match status" value="1"/>
</dbReference>
<dbReference type="InterPro" id="IPR044855">
    <property type="entry name" value="CoA-Trfase_III_dom3_sf"/>
</dbReference>
<dbReference type="InterPro" id="IPR050483">
    <property type="entry name" value="CoA-transferase_III_domain"/>
</dbReference>
<evidence type="ECO:0000313" key="2">
    <source>
        <dbReference type="EMBL" id="SVD72892.1"/>
    </source>
</evidence>
<dbReference type="SUPFAM" id="SSF89796">
    <property type="entry name" value="CoA-transferase family III (CaiB/BaiF)"/>
    <property type="match status" value="1"/>
</dbReference>
<organism evidence="2">
    <name type="scientific">marine metagenome</name>
    <dbReference type="NCBI Taxonomy" id="408172"/>
    <lineage>
        <taxon>unclassified sequences</taxon>
        <taxon>metagenomes</taxon>
        <taxon>ecological metagenomes</taxon>
    </lineage>
</organism>
<keyword evidence="1" id="KW-0808">Transferase</keyword>
<dbReference type="PANTHER" id="PTHR48207">
    <property type="entry name" value="SUCCINATE--HYDROXYMETHYLGLUTARATE COA-TRANSFERASE"/>
    <property type="match status" value="1"/>
</dbReference>
<accession>A0A382XP39</accession>
<sequence>MGRSDLVEDYSLRSREGRREQENKIESAISRWASAVTNKEGMHMLQEAGVPAGAVLQATELLDDEGLVERKFWVKIDRHVVGRKSHPLTPWKVNGERAPIRWAAPLLGQHNKKVFCELLGMSEEELLKLTSDKIIGVVPESTV</sequence>